<accession>A0A4R6U8R0</accession>
<dbReference type="Gene3D" id="3.40.50.10800">
    <property type="entry name" value="NadA-like"/>
    <property type="match status" value="3"/>
</dbReference>
<comment type="similarity">
    <text evidence="13">Belongs to the quinolinate synthase family. Type 3 subfamily.</text>
</comment>
<comment type="subcellular location">
    <subcellularLocation>
        <location evidence="13">Cytoplasm</location>
    </subcellularLocation>
</comment>
<feature type="binding site" evidence="13">
    <location>
        <begin position="138"/>
        <end position="140"/>
    </location>
    <ligand>
        <name>iminosuccinate</name>
        <dbReference type="ChEBI" id="CHEBI:77875"/>
    </ligand>
</feature>
<dbReference type="AlphaFoldDB" id="A0A4R6U8R0"/>
<dbReference type="GO" id="GO:0034628">
    <property type="term" value="P:'de novo' NAD+ biosynthetic process from L-aspartate"/>
    <property type="evidence" value="ECO:0007669"/>
    <property type="project" value="TreeGrafter"/>
</dbReference>
<dbReference type="OrthoDB" id="9801204at2"/>
<comment type="function">
    <text evidence="1 13">Catalyzes the condensation of iminoaspartate with dihydroxyacetone phosphate to form quinolinate.</text>
</comment>
<dbReference type="NCBIfam" id="NF006880">
    <property type="entry name" value="PRK09375.2-1"/>
    <property type="match status" value="1"/>
</dbReference>
<proteinExistence type="inferred from homology"/>
<protein>
    <recommendedName>
        <fullName evidence="12 13">Quinolinate synthase</fullName>
        <ecNumber evidence="3 13">2.5.1.72</ecNumber>
    </recommendedName>
</protein>
<evidence type="ECO:0000256" key="8">
    <source>
        <dbReference type="ARBA" id="ARBA00022723"/>
    </source>
</evidence>
<evidence type="ECO:0000256" key="11">
    <source>
        <dbReference type="ARBA" id="ARBA00050125"/>
    </source>
</evidence>
<dbReference type="GO" id="GO:0051539">
    <property type="term" value="F:4 iron, 4 sulfur cluster binding"/>
    <property type="evidence" value="ECO:0007669"/>
    <property type="project" value="UniProtKB-KW"/>
</dbReference>
<name>A0A4R6U8R0_9BACI</name>
<dbReference type="RefSeq" id="WP_133578625.1">
    <property type="nucleotide sequence ID" value="NZ_SNYJ01000001.1"/>
</dbReference>
<feature type="binding site" evidence="13">
    <location>
        <position position="44"/>
    </location>
    <ligand>
        <name>iminosuccinate</name>
        <dbReference type="ChEBI" id="CHEBI:77875"/>
    </ligand>
</feature>
<feature type="binding site" evidence="13">
    <location>
        <position position="229"/>
    </location>
    <ligand>
        <name>[4Fe-4S] cluster</name>
        <dbReference type="ChEBI" id="CHEBI:49883"/>
    </ligand>
</feature>
<dbReference type="GO" id="GO:0005829">
    <property type="term" value="C:cytosol"/>
    <property type="evidence" value="ECO:0007669"/>
    <property type="project" value="TreeGrafter"/>
</dbReference>
<comment type="pathway">
    <text evidence="2 13">Cofactor biosynthesis; NAD(+) biosynthesis; quinolinate from iminoaspartate: step 1/1.</text>
</comment>
<keyword evidence="5 13" id="KW-0963">Cytoplasm</keyword>
<dbReference type="PANTHER" id="PTHR30573:SF0">
    <property type="entry name" value="QUINOLINATE SYNTHASE, CHLOROPLASTIC"/>
    <property type="match status" value="1"/>
</dbReference>
<keyword evidence="15" id="KW-1185">Reference proteome</keyword>
<dbReference type="GO" id="GO:0046872">
    <property type="term" value="F:metal ion binding"/>
    <property type="evidence" value="ECO:0007669"/>
    <property type="project" value="UniProtKB-KW"/>
</dbReference>
<organism evidence="14 15">
    <name type="scientific">Aureibacillus halotolerans</name>
    <dbReference type="NCBI Taxonomy" id="1508390"/>
    <lineage>
        <taxon>Bacteria</taxon>
        <taxon>Bacillati</taxon>
        <taxon>Bacillota</taxon>
        <taxon>Bacilli</taxon>
        <taxon>Bacillales</taxon>
        <taxon>Bacillaceae</taxon>
        <taxon>Aureibacillus</taxon>
    </lineage>
</organism>
<dbReference type="HAMAP" id="MF_00569">
    <property type="entry name" value="NadA_type3"/>
    <property type="match status" value="1"/>
</dbReference>
<feature type="binding site" evidence="13">
    <location>
        <begin position="255"/>
        <end position="257"/>
    </location>
    <ligand>
        <name>iminosuccinate</name>
        <dbReference type="ChEBI" id="CHEBI:77875"/>
    </ligand>
</feature>
<keyword evidence="6 13" id="KW-0662">Pyridine nucleotide biosynthesis</keyword>
<dbReference type="EMBL" id="SNYJ01000001">
    <property type="protein sequence ID" value="TDQ42791.1"/>
    <property type="molecule type" value="Genomic_DNA"/>
</dbReference>
<dbReference type="Pfam" id="PF02445">
    <property type="entry name" value="NadA"/>
    <property type="match status" value="1"/>
</dbReference>
<gene>
    <name evidence="13" type="primary">nadA</name>
    <name evidence="14" type="ORF">EV213_101220</name>
</gene>
<evidence type="ECO:0000256" key="13">
    <source>
        <dbReference type="HAMAP-Rule" id="MF_00569"/>
    </source>
</evidence>
<evidence type="ECO:0000256" key="2">
    <source>
        <dbReference type="ARBA" id="ARBA00005065"/>
    </source>
</evidence>
<dbReference type="InterPro" id="IPR036094">
    <property type="entry name" value="NadA_sf"/>
</dbReference>
<comment type="caution">
    <text evidence="14">The sequence shown here is derived from an EMBL/GenBank/DDBJ whole genome shotgun (WGS) entry which is preliminary data.</text>
</comment>
<feature type="binding site" evidence="13">
    <location>
        <position position="61"/>
    </location>
    <ligand>
        <name>iminosuccinate</name>
        <dbReference type="ChEBI" id="CHEBI:77875"/>
    </ligand>
</feature>
<dbReference type="GO" id="GO:0008987">
    <property type="term" value="F:quinolinate synthetase A activity"/>
    <property type="evidence" value="ECO:0007669"/>
    <property type="project" value="UniProtKB-UniRule"/>
</dbReference>
<dbReference type="InterPro" id="IPR023515">
    <property type="entry name" value="Quinolinate_synth_A_type3"/>
</dbReference>
<dbReference type="SUPFAM" id="SSF142754">
    <property type="entry name" value="NadA-like"/>
    <property type="match status" value="1"/>
</dbReference>
<comment type="catalytic activity">
    <reaction evidence="11">
        <text>iminosuccinate + dihydroxyacetone phosphate = quinolinate + phosphate + 2 H2O + H(+)</text>
        <dbReference type="Rhea" id="RHEA:25888"/>
        <dbReference type="ChEBI" id="CHEBI:15377"/>
        <dbReference type="ChEBI" id="CHEBI:15378"/>
        <dbReference type="ChEBI" id="CHEBI:29959"/>
        <dbReference type="ChEBI" id="CHEBI:43474"/>
        <dbReference type="ChEBI" id="CHEBI:57642"/>
        <dbReference type="ChEBI" id="CHEBI:77875"/>
        <dbReference type="EC" id="2.5.1.72"/>
    </reaction>
    <physiologicalReaction direction="left-to-right" evidence="11">
        <dbReference type="Rhea" id="RHEA:25889"/>
    </physiologicalReaction>
</comment>
<evidence type="ECO:0000256" key="12">
    <source>
        <dbReference type="ARBA" id="ARBA00073059"/>
    </source>
</evidence>
<evidence type="ECO:0000256" key="4">
    <source>
        <dbReference type="ARBA" id="ARBA00022485"/>
    </source>
</evidence>
<dbReference type="FunFam" id="3.40.50.10800:FF:000001">
    <property type="entry name" value="Quinolinate synthase A"/>
    <property type="match status" value="1"/>
</dbReference>
<dbReference type="NCBIfam" id="TIGR00550">
    <property type="entry name" value="nadA"/>
    <property type="match status" value="1"/>
</dbReference>
<feature type="binding site" evidence="13">
    <location>
        <position position="107"/>
    </location>
    <ligand>
        <name>[4Fe-4S] cluster</name>
        <dbReference type="ChEBI" id="CHEBI:49883"/>
    </ligand>
</feature>
<feature type="binding site" evidence="13">
    <location>
        <position position="159"/>
    </location>
    <ligand>
        <name>iminosuccinate</name>
        <dbReference type="ChEBI" id="CHEBI:77875"/>
    </ligand>
</feature>
<keyword evidence="9 13" id="KW-0408">Iron</keyword>
<keyword evidence="4 13" id="KW-0004">4Fe-4S</keyword>
<dbReference type="NCBIfam" id="NF006883">
    <property type="entry name" value="PRK09375.2-4"/>
    <property type="match status" value="1"/>
</dbReference>
<feature type="binding site" evidence="13">
    <location>
        <position position="272"/>
    </location>
    <ligand>
        <name>iminosuccinate</name>
        <dbReference type="ChEBI" id="CHEBI:77875"/>
    </ligand>
</feature>
<evidence type="ECO:0000256" key="3">
    <source>
        <dbReference type="ARBA" id="ARBA00012669"/>
    </source>
</evidence>
<evidence type="ECO:0000313" key="14">
    <source>
        <dbReference type="EMBL" id="TDQ42791.1"/>
    </source>
</evidence>
<dbReference type="InterPro" id="IPR003473">
    <property type="entry name" value="NadA"/>
</dbReference>
<reference evidence="14 15" key="1">
    <citation type="submission" date="2019-03" db="EMBL/GenBank/DDBJ databases">
        <title>Genomic Encyclopedia of Type Strains, Phase IV (KMG-IV): sequencing the most valuable type-strain genomes for metagenomic binning, comparative biology and taxonomic classification.</title>
        <authorList>
            <person name="Goeker M."/>
        </authorList>
    </citation>
    <scope>NUCLEOTIDE SEQUENCE [LARGE SCALE GENOMIC DNA]</scope>
    <source>
        <strain evidence="14 15">DSM 28697</strain>
    </source>
</reference>
<dbReference type="EC" id="2.5.1.72" evidence="3 13"/>
<feature type="binding site" evidence="13">
    <location>
        <position position="319"/>
    </location>
    <ligand>
        <name>[4Fe-4S] cluster</name>
        <dbReference type="ChEBI" id="CHEBI:49883"/>
    </ligand>
</feature>
<comment type="cofactor">
    <cofactor evidence="13">
        <name>[4Fe-4S] cluster</name>
        <dbReference type="ChEBI" id="CHEBI:49883"/>
    </cofactor>
    <text evidence="13">Binds 1 [4Fe-4S] cluster per subunit.</text>
</comment>
<evidence type="ECO:0000256" key="1">
    <source>
        <dbReference type="ARBA" id="ARBA00003791"/>
    </source>
</evidence>
<dbReference type="PANTHER" id="PTHR30573">
    <property type="entry name" value="QUINOLINATE SYNTHETASE A"/>
    <property type="match status" value="1"/>
</dbReference>
<evidence type="ECO:0000256" key="5">
    <source>
        <dbReference type="ARBA" id="ARBA00022490"/>
    </source>
</evidence>
<evidence type="ECO:0000256" key="9">
    <source>
        <dbReference type="ARBA" id="ARBA00023004"/>
    </source>
</evidence>
<keyword evidence="7 13" id="KW-0808">Transferase</keyword>
<keyword evidence="8 13" id="KW-0479">Metal-binding</keyword>
<evidence type="ECO:0000256" key="6">
    <source>
        <dbReference type="ARBA" id="ARBA00022642"/>
    </source>
</evidence>
<dbReference type="UniPathway" id="UPA00253">
    <property type="reaction ID" value="UER00327"/>
</dbReference>
<evidence type="ECO:0000313" key="15">
    <source>
        <dbReference type="Proteomes" id="UP000295632"/>
    </source>
</evidence>
<evidence type="ECO:0000256" key="10">
    <source>
        <dbReference type="ARBA" id="ARBA00023014"/>
    </source>
</evidence>
<evidence type="ECO:0000256" key="7">
    <source>
        <dbReference type="ARBA" id="ARBA00022679"/>
    </source>
</evidence>
<sequence>MALDVLSKTLRLPAHYKHMSMEEMHERIHKVRATLGEELVIPAHHYQKEEVMPFADKTGDSLALAQWSSTVDASWIVFCGVHFMAETTDILTKDNQKVLLPDERAGCSMADMANHYQLSRSWEYLQKRFGDTIIPLTYVNSTAAIKAFCGDHGGATLTSSNARKVMEWAYSKKKRILFLPDQHLGRNTAFDMGIPLTKMGMWDPITDTLKSELAGNEEDLVLLLWKGHCSVHQGFTTAQIATLREETPDVRIIVHPECPFDVVQAADVSGSTAAIIKEIEASPPGSKWAVGTEMNLVNRLKAQHPDKEVTSLNPHMCPCLTMNRIDLQHLTWSIEQIALGQPVNQIKVDQQTASSARRAIDRMFQLA</sequence>
<keyword evidence="10 13" id="KW-0411">Iron-sulfur</keyword>
<dbReference type="Proteomes" id="UP000295632">
    <property type="component" value="Unassembled WGS sequence"/>
</dbReference>